<dbReference type="InterPro" id="IPR019585">
    <property type="entry name" value="Rpn7/CSN1"/>
</dbReference>
<keyword evidence="5" id="KW-0539">Nucleus</keyword>
<dbReference type="GO" id="GO:0008180">
    <property type="term" value="C:COP9 signalosome"/>
    <property type="evidence" value="ECO:0007669"/>
    <property type="project" value="UniProtKB-KW"/>
</dbReference>
<reference evidence="8" key="1">
    <citation type="journal article" date="2018" name="Nat. Microbiol.">
        <title>Leveraging single-cell genomics to expand the fungal tree of life.</title>
        <authorList>
            <person name="Ahrendt S.R."/>
            <person name="Quandt C.A."/>
            <person name="Ciobanu D."/>
            <person name="Clum A."/>
            <person name="Salamov A."/>
            <person name="Andreopoulos B."/>
            <person name="Cheng J.F."/>
            <person name="Woyke T."/>
            <person name="Pelin A."/>
            <person name="Henrissat B."/>
            <person name="Reynolds N.K."/>
            <person name="Benny G.L."/>
            <person name="Smith M.E."/>
            <person name="James T.Y."/>
            <person name="Grigoriev I.V."/>
        </authorList>
    </citation>
    <scope>NUCLEOTIDE SEQUENCE [LARGE SCALE GENOMIC DNA]</scope>
    <source>
        <strain evidence="8">CSF55</strain>
    </source>
</reference>
<dbReference type="GO" id="GO:0005737">
    <property type="term" value="C:cytoplasm"/>
    <property type="evidence" value="ECO:0007669"/>
    <property type="project" value="UniProtKB-SubCell"/>
</dbReference>
<dbReference type="Gene3D" id="1.25.40.570">
    <property type="match status" value="1"/>
</dbReference>
<dbReference type="PANTHER" id="PTHR14145:SF2">
    <property type="entry name" value="COP9 SIGNALOSOME COMPLEX SUBUNIT 1"/>
    <property type="match status" value="1"/>
</dbReference>
<dbReference type="PANTHER" id="PTHR14145">
    <property type="entry name" value="26S PROTESOME SUBUNIT 6"/>
    <property type="match status" value="1"/>
</dbReference>
<evidence type="ECO:0000256" key="4">
    <source>
        <dbReference type="ARBA" id="ARBA00022790"/>
    </source>
</evidence>
<accession>A0A4P9YHL8</accession>
<feature type="domain" description="26S proteasome regulatory subunit Rpn7 N-terminal" evidence="6">
    <location>
        <begin position="2"/>
        <end position="155"/>
    </location>
</feature>
<evidence type="ECO:0000256" key="2">
    <source>
        <dbReference type="ARBA" id="ARBA00004496"/>
    </source>
</evidence>
<evidence type="ECO:0000256" key="5">
    <source>
        <dbReference type="ARBA" id="ARBA00023242"/>
    </source>
</evidence>
<protein>
    <recommendedName>
        <fullName evidence="6">26S proteasome regulatory subunit Rpn7 N-terminal domain-containing protein</fullName>
    </recommendedName>
</protein>
<evidence type="ECO:0000256" key="3">
    <source>
        <dbReference type="ARBA" id="ARBA00022490"/>
    </source>
</evidence>
<evidence type="ECO:0000259" key="6">
    <source>
        <dbReference type="Pfam" id="PF10602"/>
    </source>
</evidence>
<dbReference type="Pfam" id="PF10602">
    <property type="entry name" value="RPN7"/>
    <property type="match status" value="1"/>
</dbReference>
<dbReference type="Proteomes" id="UP000281549">
    <property type="component" value="Unassembled WGS sequence"/>
</dbReference>
<evidence type="ECO:0000256" key="1">
    <source>
        <dbReference type="ARBA" id="ARBA00004123"/>
    </source>
</evidence>
<dbReference type="AlphaFoldDB" id="A0A4P9YHL8"/>
<evidence type="ECO:0000313" key="7">
    <source>
        <dbReference type="EMBL" id="RKP17730.1"/>
    </source>
</evidence>
<comment type="subcellular location">
    <subcellularLocation>
        <location evidence="2">Cytoplasm</location>
    </subcellularLocation>
    <subcellularLocation>
        <location evidence="1">Nucleus</location>
    </subcellularLocation>
</comment>
<organism evidence="7 8">
    <name type="scientific">Rozella allomycis (strain CSF55)</name>
    <dbReference type="NCBI Taxonomy" id="988480"/>
    <lineage>
        <taxon>Eukaryota</taxon>
        <taxon>Fungi</taxon>
        <taxon>Fungi incertae sedis</taxon>
        <taxon>Cryptomycota</taxon>
        <taxon>Cryptomycota incertae sedis</taxon>
        <taxon>Rozella</taxon>
    </lineage>
</organism>
<evidence type="ECO:0000313" key="8">
    <source>
        <dbReference type="Proteomes" id="UP000281549"/>
    </source>
</evidence>
<gene>
    <name evidence="7" type="ORF">ROZALSC1DRAFT_30498</name>
</gene>
<keyword evidence="3" id="KW-0963">Cytoplasm</keyword>
<name>A0A4P9YHL8_ROZAC</name>
<sequence>MELRHYRSSMIKESIRIGQMQVAEVFHKYGQYEEALKSYSAVREVCTTSHHVYDLTLKLLDVYLNLSNFSGITILISRAKSSASKLSEQELGIFDIYLALSYFGLGDFKNAANVLLSLKLSTFETNGQSMLPLIPCDVAILGTLSALASFSREDVFQRTIQNSEFQKFLETQNEMKDLIEMYKYAKLNAFFDFLNGKLYLAKSFMSEKNELLERLVYLINEHNLPIMIDEKEMKVLFDEKASKKKVDIVCNEMDSKLTSLEQFYKSNQIKNI</sequence>
<proteinExistence type="predicted"/>
<keyword evidence="4" id="KW-0736">Signalosome</keyword>
<dbReference type="InterPro" id="IPR045135">
    <property type="entry name" value="Rpn7_N"/>
</dbReference>
<dbReference type="EMBL" id="ML005694">
    <property type="protein sequence ID" value="RKP17730.1"/>
    <property type="molecule type" value="Genomic_DNA"/>
</dbReference>